<proteinExistence type="predicted"/>
<comment type="caution">
    <text evidence="6">The sequence shown here is derived from an EMBL/GenBank/DDBJ whole genome shotgun (WGS) entry which is preliminary data.</text>
</comment>
<dbReference type="PANTHER" id="PTHR47506:SF3">
    <property type="entry name" value="HTH-TYPE TRANSCRIPTIONAL REGULATOR LMRA"/>
    <property type="match status" value="1"/>
</dbReference>
<dbReference type="Proteomes" id="UP000653797">
    <property type="component" value="Unassembled WGS sequence"/>
</dbReference>
<evidence type="ECO:0000259" key="5">
    <source>
        <dbReference type="PROSITE" id="PS50977"/>
    </source>
</evidence>
<dbReference type="AlphaFoldDB" id="A0A927B5W7"/>
<feature type="domain" description="HTH tetR-type" evidence="5">
    <location>
        <begin position="9"/>
        <end position="69"/>
    </location>
</feature>
<evidence type="ECO:0000313" key="7">
    <source>
        <dbReference type="Proteomes" id="UP000653797"/>
    </source>
</evidence>
<keyword evidence="1" id="KW-0805">Transcription regulation</keyword>
<dbReference type="InterPro" id="IPR009057">
    <property type="entry name" value="Homeodomain-like_sf"/>
</dbReference>
<dbReference type="Pfam" id="PF00440">
    <property type="entry name" value="TetR_N"/>
    <property type="match status" value="1"/>
</dbReference>
<feature type="DNA-binding region" description="H-T-H motif" evidence="4">
    <location>
        <begin position="32"/>
        <end position="51"/>
    </location>
</feature>
<evidence type="ECO:0000256" key="1">
    <source>
        <dbReference type="ARBA" id="ARBA00023015"/>
    </source>
</evidence>
<dbReference type="InterPro" id="IPR001647">
    <property type="entry name" value="HTH_TetR"/>
</dbReference>
<evidence type="ECO:0000256" key="3">
    <source>
        <dbReference type="ARBA" id="ARBA00023163"/>
    </source>
</evidence>
<gene>
    <name evidence="6" type="ORF">IC230_23400</name>
</gene>
<dbReference type="RefSeq" id="WP_191041499.1">
    <property type="nucleotide sequence ID" value="NZ_JACXAA010000010.1"/>
</dbReference>
<dbReference type="InterPro" id="IPR036271">
    <property type="entry name" value="Tet_transcr_reg_TetR-rel_C_sf"/>
</dbReference>
<evidence type="ECO:0000313" key="6">
    <source>
        <dbReference type="EMBL" id="MBD2755868.1"/>
    </source>
</evidence>
<protein>
    <submittedName>
        <fullName evidence="6">TetR/AcrR family transcriptional regulator</fullName>
    </submittedName>
</protein>
<dbReference type="Pfam" id="PF16925">
    <property type="entry name" value="TetR_C_13"/>
    <property type="match status" value="1"/>
</dbReference>
<accession>A0A927B5W7</accession>
<dbReference type="PRINTS" id="PR00455">
    <property type="entry name" value="HTHTETR"/>
</dbReference>
<dbReference type="EMBL" id="JACXAA010000010">
    <property type="protein sequence ID" value="MBD2755868.1"/>
    <property type="molecule type" value="Genomic_DNA"/>
</dbReference>
<name>A0A927B5W7_9BACT</name>
<evidence type="ECO:0000256" key="2">
    <source>
        <dbReference type="ARBA" id="ARBA00023125"/>
    </source>
</evidence>
<keyword evidence="3" id="KW-0804">Transcription</keyword>
<dbReference type="PROSITE" id="PS50977">
    <property type="entry name" value="HTH_TETR_2"/>
    <property type="match status" value="1"/>
</dbReference>
<sequence>MKNDLSKAERTRQYIIETTAGIFNTKGYAGTSLSDLTEATGLTKGSIYGNFGNKEEVALACFDYNLSKINQTVQQRLAEATTYHQKLMVYVQIYQDFAKMPFPEGGCPILNTAIDADDTNNLLKDRAAKAIQAWKKRIVDLIRGGVEAGEFKADVVPEQIALSMIALIEGGIMIAKVTNNPASLAKILKTVEMLITQIKT</sequence>
<keyword evidence="7" id="KW-1185">Reference proteome</keyword>
<dbReference type="PANTHER" id="PTHR47506">
    <property type="entry name" value="TRANSCRIPTIONAL REGULATORY PROTEIN"/>
    <property type="match status" value="1"/>
</dbReference>
<keyword evidence="2 4" id="KW-0238">DNA-binding</keyword>
<organism evidence="6 7">
    <name type="scientific">Spirosoma validum</name>
    <dbReference type="NCBI Taxonomy" id="2771355"/>
    <lineage>
        <taxon>Bacteria</taxon>
        <taxon>Pseudomonadati</taxon>
        <taxon>Bacteroidota</taxon>
        <taxon>Cytophagia</taxon>
        <taxon>Cytophagales</taxon>
        <taxon>Cytophagaceae</taxon>
        <taxon>Spirosoma</taxon>
    </lineage>
</organism>
<dbReference type="InterPro" id="IPR011075">
    <property type="entry name" value="TetR_C"/>
</dbReference>
<reference evidence="6" key="1">
    <citation type="submission" date="2020-09" db="EMBL/GenBank/DDBJ databases">
        <authorList>
            <person name="Kim M.K."/>
        </authorList>
    </citation>
    <scope>NUCLEOTIDE SEQUENCE</scope>
    <source>
        <strain evidence="6">BT704</strain>
    </source>
</reference>
<dbReference type="GO" id="GO:0003677">
    <property type="term" value="F:DNA binding"/>
    <property type="evidence" value="ECO:0007669"/>
    <property type="project" value="UniProtKB-UniRule"/>
</dbReference>
<dbReference type="Gene3D" id="1.10.357.10">
    <property type="entry name" value="Tetracycline Repressor, domain 2"/>
    <property type="match status" value="1"/>
</dbReference>
<evidence type="ECO:0000256" key="4">
    <source>
        <dbReference type="PROSITE-ProRule" id="PRU00335"/>
    </source>
</evidence>
<dbReference type="SUPFAM" id="SSF48498">
    <property type="entry name" value="Tetracyclin repressor-like, C-terminal domain"/>
    <property type="match status" value="1"/>
</dbReference>
<dbReference type="SUPFAM" id="SSF46689">
    <property type="entry name" value="Homeodomain-like"/>
    <property type="match status" value="1"/>
</dbReference>